<sequence length="968" mass="109106">MTLKPWYDVVKPREDLREGKPLDASEFAVHLDQIRNERAPEYYQHPERFFERTYLTKGLESLSAEVIRRLSGIRVETSAVFNMATQFGGGKTHALALLYHLARGGPEAASWIGVNNILKRAGVNAVPEAATAVFVGTEFDSIRGRGGKDGEPLRKTPWGEIAWQLGGLESFGIVEEHDKRSIAPGNDVIRDLLPKDRPCLILMDEVMNYVSRFRERGMVTQFYDFLQNLSEEARVQDRVVLVVSIPASELEMTSEDFSDYKRFVKLLDRVGKAVVMSAEDETSEIIRRRLFEWTGVPDDAEATIVAHADWIVDHRSQVDFPVDRAKEAFRASYPFHPTILSVFERKWRSLPHFQQTRGILRLLALWVSKAYQDGYKGVHSDPLITFGSAPLDDPNFRAAIFEQLGESRLETAVTTDICGKPDAHSIMLDYEAADSIKKARLHRKVATTIFFESNGGQERTEATLSEIRLAAFEPEMDIGNIETVLETLGESCYYLEVGRSRYRFTQRVQLNKMLVDRLSVIQDPKIKELVRAEIQKVFSKCEIERIFFPEKSGDIPDRAALILVILPPDLSLTDEKRTSEFIESFTREYGTSARTFKSALIWIVPDSSTALDEEARKLLAWKDIDDEKEELRLDDTQKRRLGENLKKSSRDIKETVWRTYKHVMFLGKDNQIQHIDLGMVHSSAASSMVDLIIGRLRQEDIVEDSIGPNFLVRKWPNAFKEWSAKSVRDTIFASPQFPRLLDAESIKDTIARGVSDKIIAYGGKSRDGGYEPFYYGKDIPANEIELSDDMFIITGEEAEKHIEPSALTSLVIAPPEKHVEPDNETRFTVKGFDQHNHEIALEDVEWVAAGGTIDATGVFLAGRDEGRFVVTTKVGEIEGSAEAIISKSPPPLPPQPVGATKLSWNGKIPSQKWMNFYTKVLSRFASGKGLKLVLSVEATPEGGVSDQKIEEVKIALRELGLDDDVSAE</sequence>
<gene>
    <name evidence="1" type="ORF">C4B59_02400</name>
</gene>
<protein>
    <submittedName>
        <fullName evidence="1">AAA family ATPase</fullName>
    </submittedName>
</protein>
<comment type="caution">
    <text evidence="1">The sequence shown here is derived from an EMBL/GenBank/DDBJ whole genome shotgun (WGS) entry which is preliminary data.</text>
</comment>
<evidence type="ECO:0000313" key="1">
    <source>
        <dbReference type="EMBL" id="PXF61726.1"/>
    </source>
</evidence>
<dbReference type="EMBL" id="PQXF01000003">
    <property type="protein sequence ID" value="PXF61726.1"/>
    <property type="molecule type" value="Genomic_DNA"/>
</dbReference>
<reference evidence="1" key="1">
    <citation type="submission" date="2018-01" db="EMBL/GenBank/DDBJ databases">
        <authorList>
            <person name="Krukenberg V."/>
        </authorList>
    </citation>
    <scope>NUCLEOTIDE SEQUENCE</scope>
    <source>
        <strain evidence="1">E20ANME2</strain>
    </source>
</reference>
<proteinExistence type="predicted"/>
<dbReference type="Proteomes" id="UP000248329">
    <property type="component" value="Unassembled WGS sequence"/>
</dbReference>
<evidence type="ECO:0000313" key="2">
    <source>
        <dbReference type="Proteomes" id="UP000248329"/>
    </source>
</evidence>
<accession>A0AC61L5H1</accession>
<organism evidence="1 2">
    <name type="scientific">Candidatus Methanogaster sp</name>
    <dbReference type="NCBI Taxonomy" id="3386292"/>
    <lineage>
        <taxon>Archaea</taxon>
        <taxon>Methanobacteriati</taxon>
        <taxon>Methanobacteriota</taxon>
        <taxon>Stenosarchaea group</taxon>
        <taxon>Methanomicrobia</taxon>
        <taxon>Methanosarcinales</taxon>
        <taxon>ANME-2 cluster</taxon>
        <taxon>Candidatus Methanogasteraceae</taxon>
        <taxon>Candidatus Methanogaster</taxon>
    </lineage>
</organism>
<name>A0AC61L5H1_9EURY</name>